<reference evidence="1 2" key="1">
    <citation type="submission" date="2015-10" db="EMBL/GenBank/DDBJ databases">
        <title>Conservation of the essential genome among Caulobacter and Brevundimonas species.</title>
        <authorList>
            <person name="Scott D."/>
            <person name="Ely B."/>
        </authorList>
    </citation>
    <scope>NUCLEOTIDE SEQUENCE [LARGE SCALE GENOMIC DNA]</scope>
    <source>
        <strain evidence="1 2">CB4</strain>
    </source>
</reference>
<dbReference type="KEGG" id="chq:AQ619_02605"/>
<gene>
    <name evidence="1" type="ORF">AQ619_02605</name>
</gene>
<protein>
    <submittedName>
        <fullName evidence="1">Uncharacterized protein</fullName>
    </submittedName>
</protein>
<keyword evidence="2" id="KW-1185">Reference proteome</keyword>
<dbReference type="Proteomes" id="UP000056905">
    <property type="component" value="Chromosome"/>
</dbReference>
<accession>A0A0P0NWD9</accession>
<dbReference type="RefSeq" id="WP_062143843.1">
    <property type="nucleotide sequence ID" value="NZ_CP013002.1"/>
</dbReference>
<proteinExistence type="predicted"/>
<sequence>MFRQRPDADLIVQGWVIGVMVEVAGKPYPVRHYFGVGKADRAQAEWAAVDLALNAGAVASSPFRGTEPVEALREIVAFRMVELGLKPGETRALGDRFPRRWLPVQTEF</sequence>
<evidence type="ECO:0000313" key="1">
    <source>
        <dbReference type="EMBL" id="ALL12341.1"/>
    </source>
</evidence>
<dbReference type="AlphaFoldDB" id="A0A0P0NWD9"/>
<dbReference type="EMBL" id="CP013002">
    <property type="protein sequence ID" value="ALL12341.1"/>
    <property type="molecule type" value="Genomic_DNA"/>
</dbReference>
<evidence type="ECO:0000313" key="2">
    <source>
        <dbReference type="Proteomes" id="UP000056905"/>
    </source>
</evidence>
<organism evidence="1 2">
    <name type="scientific">Caulobacter henricii</name>
    <dbReference type="NCBI Taxonomy" id="69395"/>
    <lineage>
        <taxon>Bacteria</taxon>
        <taxon>Pseudomonadati</taxon>
        <taxon>Pseudomonadota</taxon>
        <taxon>Alphaproteobacteria</taxon>
        <taxon>Caulobacterales</taxon>
        <taxon>Caulobacteraceae</taxon>
        <taxon>Caulobacter</taxon>
    </lineage>
</organism>
<name>A0A0P0NWD9_9CAUL</name>
<dbReference type="OrthoDB" id="7188813at2"/>